<organism evidence="2 3">
    <name type="scientific">Candidatus Roizmanbacteria bacterium CG_4_10_14_0_8_um_filter_33_9</name>
    <dbReference type="NCBI Taxonomy" id="1974826"/>
    <lineage>
        <taxon>Bacteria</taxon>
        <taxon>Candidatus Roizmaniibacteriota</taxon>
    </lineage>
</organism>
<proteinExistence type="predicted"/>
<feature type="transmembrane region" description="Helical" evidence="1">
    <location>
        <begin position="159"/>
        <end position="178"/>
    </location>
</feature>
<dbReference type="AlphaFoldDB" id="A0A2M7QJ97"/>
<feature type="transmembrane region" description="Helical" evidence="1">
    <location>
        <begin position="339"/>
        <end position="357"/>
    </location>
</feature>
<dbReference type="EMBL" id="PFLI01000104">
    <property type="protein sequence ID" value="PIY72035.1"/>
    <property type="molecule type" value="Genomic_DNA"/>
</dbReference>
<evidence type="ECO:0000313" key="2">
    <source>
        <dbReference type="EMBL" id="PIY72035.1"/>
    </source>
</evidence>
<feature type="transmembrane region" description="Helical" evidence="1">
    <location>
        <begin position="298"/>
        <end position="319"/>
    </location>
</feature>
<protein>
    <recommendedName>
        <fullName evidence="4">DUF2079 domain-containing protein</fullName>
    </recommendedName>
</protein>
<evidence type="ECO:0008006" key="4">
    <source>
        <dbReference type="Google" id="ProtNLM"/>
    </source>
</evidence>
<feature type="transmembrane region" description="Helical" evidence="1">
    <location>
        <begin position="233"/>
        <end position="254"/>
    </location>
</feature>
<keyword evidence="1" id="KW-1133">Transmembrane helix</keyword>
<feature type="transmembrane region" description="Helical" evidence="1">
    <location>
        <begin position="107"/>
        <end position="126"/>
    </location>
</feature>
<evidence type="ECO:0000256" key="1">
    <source>
        <dbReference type="SAM" id="Phobius"/>
    </source>
</evidence>
<feature type="transmembrane region" description="Helical" evidence="1">
    <location>
        <begin position="185"/>
        <end position="213"/>
    </location>
</feature>
<dbReference type="Pfam" id="PF09852">
    <property type="entry name" value="DUF2079"/>
    <property type="match status" value="1"/>
</dbReference>
<feature type="transmembrane region" description="Helical" evidence="1">
    <location>
        <begin position="12"/>
        <end position="34"/>
    </location>
</feature>
<sequence>MSNFKSYLKNHWIKMVLWFMIVSYILYFSIFTILRSQNLYAHYFDLGIMHQTLYNTFEAIKTGDYSRFLEMTNPHGIEQMKRMAIHNDPILAFLAIFYFIYSGPETLLVIQSIVLGIGAFAVFSIVEEVLKKNQKKNIMGLFFAFSYLMYTPMQRANIYEFHAVTLATTFLLFMYYFWLKKKNWLCLIFLCFSLLTKEQVGLSTLFFGIYIYYIETKKRIVQFKTIQFNLFPIIIIGISVVWFVVSMLIIIPLARGGNHFALSYYSDFGNSPSSIFLGILKHPGSLKKYIFHIDTVRYFLFLLGPLGFLSLLSPFLFVITLPQFAINLLSNSWNMRNIIFHYTSVIQPFVYISAIYGTKKVLDYFSRFKKKRYLFYLFVICLFVICLLFSYFKGPLPFSREADLYPLKKTNEAKSEIIEWSNRLKNPDLKISSTGSLAPYFTSRRYYYHFPSGYERADFVVVKKDELYNYFDSSIDIMGVYKRLIKDTHFTIIYNSKLVVVYKKI</sequence>
<gene>
    <name evidence="2" type="ORF">COY87_03060</name>
</gene>
<dbReference type="InterPro" id="IPR018650">
    <property type="entry name" value="STSV1_Orf64"/>
</dbReference>
<evidence type="ECO:0000313" key="3">
    <source>
        <dbReference type="Proteomes" id="UP000229401"/>
    </source>
</evidence>
<dbReference type="Proteomes" id="UP000229401">
    <property type="component" value="Unassembled WGS sequence"/>
</dbReference>
<reference evidence="3" key="1">
    <citation type="submission" date="2017-09" db="EMBL/GenBank/DDBJ databases">
        <title>Depth-based differentiation of microbial function through sediment-hosted aquifers and enrichment of novel symbionts in the deep terrestrial subsurface.</title>
        <authorList>
            <person name="Probst A.J."/>
            <person name="Ladd B."/>
            <person name="Jarett J.K."/>
            <person name="Geller-Mcgrath D.E."/>
            <person name="Sieber C.M.K."/>
            <person name="Emerson J.B."/>
            <person name="Anantharaman K."/>
            <person name="Thomas B.C."/>
            <person name="Malmstrom R."/>
            <person name="Stieglmeier M."/>
            <person name="Klingl A."/>
            <person name="Woyke T."/>
            <person name="Ryan C.M."/>
            <person name="Banfield J.F."/>
        </authorList>
    </citation>
    <scope>NUCLEOTIDE SEQUENCE [LARGE SCALE GENOMIC DNA]</scope>
</reference>
<keyword evidence="1" id="KW-0812">Transmembrane</keyword>
<keyword evidence="1" id="KW-0472">Membrane</keyword>
<feature type="transmembrane region" description="Helical" evidence="1">
    <location>
        <begin position="84"/>
        <end position="101"/>
    </location>
</feature>
<comment type="caution">
    <text evidence="2">The sequence shown here is derived from an EMBL/GenBank/DDBJ whole genome shotgun (WGS) entry which is preliminary data.</text>
</comment>
<feature type="transmembrane region" description="Helical" evidence="1">
    <location>
        <begin position="373"/>
        <end position="392"/>
    </location>
</feature>
<accession>A0A2M7QJ97</accession>
<name>A0A2M7QJ97_9BACT</name>